<feature type="compositionally biased region" description="Basic and acidic residues" evidence="1">
    <location>
        <begin position="1"/>
        <end position="16"/>
    </location>
</feature>
<organism evidence="2 3">
    <name type="scientific">Candidatus Gottesmanbacteria bacterium GW2011_GWA2_42_18</name>
    <dbReference type="NCBI Taxonomy" id="1618442"/>
    <lineage>
        <taxon>Bacteria</taxon>
        <taxon>Candidatus Gottesmaniibacteriota</taxon>
    </lineage>
</organism>
<proteinExistence type="predicted"/>
<evidence type="ECO:0000313" key="3">
    <source>
        <dbReference type="Proteomes" id="UP000034320"/>
    </source>
</evidence>
<dbReference type="Proteomes" id="UP000034320">
    <property type="component" value="Unassembled WGS sequence"/>
</dbReference>
<feature type="compositionally biased region" description="Basic and acidic residues" evidence="1">
    <location>
        <begin position="27"/>
        <end position="47"/>
    </location>
</feature>
<gene>
    <name evidence="2" type="ORF">UV09_C0002G0014</name>
</gene>
<accession>A0A0G1BNJ2</accession>
<protein>
    <submittedName>
        <fullName evidence="2">Uncharacterized protein</fullName>
    </submittedName>
</protein>
<reference evidence="2 3" key="1">
    <citation type="journal article" date="2015" name="Nature">
        <title>rRNA introns, odd ribosomes, and small enigmatic genomes across a large radiation of phyla.</title>
        <authorList>
            <person name="Brown C.T."/>
            <person name="Hug L.A."/>
            <person name="Thomas B.C."/>
            <person name="Sharon I."/>
            <person name="Castelle C.J."/>
            <person name="Singh A."/>
            <person name="Wilkins M.J."/>
            <person name="Williams K.H."/>
            <person name="Banfield J.F."/>
        </authorList>
    </citation>
    <scope>NUCLEOTIDE SEQUENCE [LARGE SCALE GENOMIC DNA]</scope>
</reference>
<name>A0A0G1BNJ2_9BACT</name>
<evidence type="ECO:0000313" key="2">
    <source>
        <dbReference type="EMBL" id="KKS47836.1"/>
    </source>
</evidence>
<dbReference type="AlphaFoldDB" id="A0A0G1BNJ2"/>
<feature type="region of interest" description="Disordered" evidence="1">
    <location>
        <begin position="1"/>
        <end position="47"/>
    </location>
</feature>
<sequence length="47" mass="5986">MPRKDPEGKSIKEERKREKRYIPPKYRRQERQKKITKRDQEEKETEK</sequence>
<evidence type="ECO:0000256" key="1">
    <source>
        <dbReference type="SAM" id="MobiDB-lite"/>
    </source>
</evidence>
<dbReference type="EMBL" id="LCDD01000002">
    <property type="protein sequence ID" value="KKS47836.1"/>
    <property type="molecule type" value="Genomic_DNA"/>
</dbReference>
<comment type="caution">
    <text evidence="2">The sequence shown here is derived from an EMBL/GenBank/DDBJ whole genome shotgun (WGS) entry which is preliminary data.</text>
</comment>